<evidence type="ECO:0000313" key="2">
    <source>
        <dbReference type="Proteomes" id="UP000004191"/>
    </source>
</evidence>
<evidence type="ECO:0000313" key="1">
    <source>
        <dbReference type="EMBL" id="EHR31927.1"/>
    </source>
</evidence>
<dbReference type="STRING" id="883114.HMPREF9709_01740"/>
<accession>H3NQX9</accession>
<proteinExistence type="predicted"/>
<organism evidence="1 2">
    <name type="scientific">Helcococcus kunzii ATCC 51366</name>
    <dbReference type="NCBI Taxonomy" id="883114"/>
    <lineage>
        <taxon>Bacteria</taxon>
        <taxon>Bacillati</taxon>
        <taxon>Bacillota</taxon>
        <taxon>Tissierellia</taxon>
        <taxon>Tissierellales</taxon>
        <taxon>Peptoniphilaceae</taxon>
        <taxon>Helcococcus</taxon>
    </lineage>
</organism>
<dbReference type="Proteomes" id="UP000004191">
    <property type="component" value="Unassembled WGS sequence"/>
</dbReference>
<dbReference type="GeneID" id="96999671"/>
<dbReference type="AlphaFoldDB" id="H3NQX9"/>
<protein>
    <submittedName>
        <fullName evidence="1">Uncharacterized protein</fullName>
    </submittedName>
</protein>
<dbReference type="EMBL" id="AGEI01000032">
    <property type="protein sequence ID" value="EHR31927.1"/>
    <property type="molecule type" value="Genomic_DNA"/>
</dbReference>
<dbReference type="RefSeq" id="WP_005399254.1">
    <property type="nucleotide sequence ID" value="NZ_JH601089.1"/>
</dbReference>
<keyword evidence="2" id="KW-1185">Reference proteome</keyword>
<gene>
    <name evidence="1" type="ORF">HMPREF9709_01740</name>
</gene>
<dbReference type="HOGENOM" id="CLU_1487113_0_0_9"/>
<name>H3NQX9_9FIRM</name>
<sequence length="181" mass="20552">MFDKLLRKMDQIKEEVFDQANKHMNEVGRNVRNGVGDAVSGKKSDIFSSVLGRVTNAVSSSADYLAQVQKMSNEKQAQELGISSRELKGLSMEQVAEKYGLTVEQYQKKIEEDAKKYQNNNIFNSAKEVKERSARELEARKKQAAQASMTVEEFDSLTLQEQADKLHLSLDDLLEQRSLKF</sequence>
<reference evidence="1 2" key="1">
    <citation type="submission" date="2012-01" db="EMBL/GenBank/DDBJ databases">
        <title>The Genome Sequence of Helcococcus kunzii ATCC 51366.</title>
        <authorList>
            <consortium name="The Broad Institute Genome Sequencing Platform"/>
            <person name="Earl A."/>
            <person name="Ward D."/>
            <person name="Feldgarden M."/>
            <person name="Gevers D."/>
            <person name="Huys G."/>
            <person name="Young S.K."/>
            <person name="Zeng Q."/>
            <person name="Gargeya S."/>
            <person name="Fitzgerald M."/>
            <person name="Haas B."/>
            <person name="Abouelleil A."/>
            <person name="Alvarado L."/>
            <person name="Arachchi H.M."/>
            <person name="Berlin A."/>
            <person name="Chapman S.B."/>
            <person name="Gearin G."/>
            <person name="Goldberg J."/>
            <person name="Griggs A."/>
            <person name="Gujja S."/>
            <person name="Hansen M."/>
            <person name="Heiman D."/>
            <person name="Howarth C."/>
            <person name="Larimer J."/>
            <person name="Lui A."/>
            <person name="MacDonald P.J.P."/>
            <person name="McCowen C."/>
            <person name="Montmayeur A."/>
            <person name="Murphy C."/>
            <person name="Neiman D."/>
            <person name="Pearson M."/>
            <person name="Priest M."/>
            <person name="Roberts A."/>
            <person name="Saif S."/>
            <person name="Shea T."/>
            <person name="Sisk P."/>
            <person name="Stolte C."/>
            <person name="Sykes S."/>
            <person name="Wortman J."/>
            <person name="Nusbaum C."/>
            <person name="Birren B."/>
        </authorList>
    </citation>
    <scope>NUCLEOTIDE SEQUENCE [LARGE SCALE GENOMIC DNA]</scope>
    <source>
        <strain evidence="1 2">ATCC 51366</strain>
    </source>
</reference>
<comment type="caution">
    <text evidence="1">The sequence shown here is derived from an EMBL/GenBank/DDBJ whole genome shotgun (WGS) entry which is preliminary data.</text>
</comment>